<evidence type="ECO:0000313" key="1">
    <source>
        <dbReference type="EMBL" id="AMU89998.1"/>
    </source>
</evidence>
<accession>A0AAC8Z116</accession>
<organism evidence="1 2">
    <name type="scientific">Sphingopyxis macrogoltabida</name>
    <name type="common">Sphingomonas macrogoltabidus</name>
    <dbReference type="NCBI Taxonomy" id="33050"/>
    <lineage>
        <taxon>Bacteria</taxon>
        <taxon>Pseudomonadati</taxon>
        <taxon>Pseudomonadota</taxon>
        <taxon>Alphaproteobacteria</taxon>
        <taxon>Sphingomonadales</taxon>
        <taxon>Sphingomonadaceae</taxon>
        <taxon>Sphingopyxis</taxon>
    </lineage>
</organism>
<protein>
    <submittedName>
        <fullName evidence="1">Uncharacterized protein</fullName>
    </submittedName>
</protein>
<proteinExistence type="predicted"/>
<keyword evidence="2" id="KW-1185">Reference proteome</keyword>
<evidence type="ECO:0000313" key="2">
    <source>
        <dbReference type="Proteomes" id="UP000076088"/>
    </source>
</evidence>
<dbReference type="RefSeq" id="WP_054726030.1">
    <property type="nucleotide sequence ID" value="NZ_CP009429.1"/>
</dbReference>
<dbReference type="AlphaFoldDB" id="A0AAC8Z116"/>
<dbReference type="KEGG" id="smaz:LH19_06570"/>
<name>A0AAC8Z116_SPHMC</name>
<dbReference type="EMBL" id="CP013344">
    <property type="protein sequence ID" value="AMU89998.1"/>
    <property type="molecule type" value="Genomic_DNA"/>
</dbReference>
<reference evidence="2" key="1">
    <citation type="submission" date="2015-11" db="EMBL/GenBank/DDBJ databases">
        <title>Complete genome sequence of a polyethylene-glycol degrader Sphingopyxis macrogoltabida 203N (NBRC 111659).</title>
        <authorList>
            <person name="Yoshiyuki O."/>
            <person name="Shouta N."/>
            <person name="Nagata Y."/>
            <person name="Numata M."/>
            <person name="Tsuchikane K."/>
            <person name="Hosoyama A."/>
            <person name="Yamazoe A."/>
            <person name="Tsuda M."/>
            <person name="Fujita N."/>
            <person name="Kawai F."/>
        </authorList>
    </citation>
    <scope>NUCLEOTIDE SEQUENCE [LARGE SCALE GENOMIC DNA]</scope>
    <source>
        <strain evidence="2">203N</strain>
    </source>
</reference>
<gene>
    <name evidence="1" type="ORF">ATM17_13220</name>
</gene>
<sequence length="84" mass="9454">MAIVVAVNKLGVSDPECEMRHTGTYDKLGNPVLRKSTNWLPPGVTFETSTYFDDEEKDQLLDRGAIRLPTKAEIVAFNEQQEVE</sequence>
<reference evidence="1 2" key="2">
    <citation type="journal article" date="2016" name="Genome Announc.">
        <title>Complete Genome Sequence of Sphingopyxis macrogoltabida Strain 203N (NBRC 111659), a Polyethylene Glycol Degrader.</title>
        <authorList>
            <person name="Ohtsubo Y."/>
            <person name="Nonoyama S."/>
            <person name="Nagata Y."/>
            <person name="Numata M."/>
            <person name="Tsuchikane K."/>
            <person name="Hosoyama A."/>
            <person name="Yamazoe A."/>
            <person name="Tsuda M."/>
            <person name="Fujita N."/>
            <person name="Kawai F."/>
        </authorList>
    </citation>
    <scope>NUCLEOTIDE SEQUENCE [LARGE SCALE GENOMIC DNA]</scope>
    <source>
        <strain evidence="1 2">203N</strain>
    </source>
</reference>
<dbReference type="Proteomes" id="UP000076088">
    <property type="component" value="Chromosome"/>
</dbReference>